<sequence length="193" mass="21418">MNATGTRSTDYAFVTEWRVAGTAEEVAAVLGDAAGLARWWPSVYLSVSPIHPGSENGVGRMARLHTKGWLPYTLRWTLTVTEPITSKGFAIRATGDLDGTGRWTFEQDGPEVLITYDWRVSATKPLLRRLSWLLKPGFSANHRWAMARGQESLALELRRRRAGTGPHSVPAPPPPTFPRVAGRGRRMDERVRG</sequence>
<dbReference type="Gene3D" id="3.30.530.20">
    <property type="match status" value="1"/>
</dbReference>
<feature type="region of interest" description="Disordered" evidence="1">
    <location>
        <begin position="160"/>
        <end position="193"/>
    </location>
</feature>
<dbReference type="Pfam" id="PF10604">
    <property type="entry name" value="Polyketide_cyc2"/>
    <property type="match status" value="1"/>
</dbReference>
<dbReference type="RefSeq" id="WP_111902016.1">
    <property type="nucleotide sequence ID" value="NZ_QLNP01000003.1"/>
</dbReference>
<gene>
    <name evidence="2" type="ORF">DBZ45_00425</name>
</gene>
<evidence type="ECO:0000256" key="1">
    <source>
        <dbReference type="SAM" id="MobiDB-lite"/>
    </source>
</evidence>
<dbReference type="EMBL" id="QLNP01000003">
    <property type="protein sequence ID" value="RAM39348.1"/>
    <property type="molecule type" value="Genomic_DNA"/>
</dbReference>
<reference evidence="2 3" key="1">
    <citation type="submission" date="2018-04" db="EMBL/GenBank/DDBJ databases">
        <title>Bacteria isolated from cave deposits of Manipur.</title>
        <authorList>
            <person name="Sahoo D."/>
            <person name="Sarangthem I."/>
            <person name="Nandeibam J."/>
        </authorList>
    </citation>
    <scope>NUCLEOTIDE SEQUENCE [LARGE SCALE GENOMIC DNA]</scope>
    <source>
        <strain evidence="3">mrc11</strain>
    </source>
</reference>
<dbReference type="InterPro" id="IPR023393">
    <property type="entry name" value="START-like_dom_sf"/>
</dbReference>
<evidence type="ECO:0000313" key="2">
    <source>
        <dbReference type="EMBL" id="RAM39348.1"/>
    </source>
</evidence>
<dbReference type="OrthoDB" id="5402478at2"/>
<protein>
    <submittedName>
        <fullName evidence="2">Polyketide cyclase</fullName>
    </submittedName>
</protein>
<dbReference type="Proteomes" id="UP000249166">
    <property type="component" value="Unassembled WGS sequence"/>
</dbReference>
<dbReference type="CDD" id="cd07824">
    <property type="entry name" value="SRPBCC_6"/>
    <property type="match status" value="1"/>
</dbReference>
<comment type="caution">
    <text evidence="2">The sequence shown here is derived from an EMBL/GenBank/DDBJ whole genome shotgun (WGS) entry which is preliminary data.</text>
</comment>
<name>A0A328HL88_ARTGO</name>
<dbReference type="AlphaFoldDB" id="A0A328HL88"/>
<proteinExistence type="predicted"/>
<evidence type="ECO:0000313" key="3">
    <source>
        <dbReference type="Proteomes" id="UP000249166"/>
    </source>
</evidence>
<dbReference type="InterPro" id="IPR019587">
    <property type="entry name" value="Polyketide_cyclase/dehydratase"/>
</dbReference>
<organism evidence="2 3">
    <name type="scientific">Arthrobacter globiformis</name>
    <dbReference type="NCBI Taxonomy" id="1665"/>
    <lineage>
        <taxon>Bacteria</taxon>
        <taxon>Bacillati</taxon>
        <taxon>Actinomycetota</taxon>
        <taxon>Actinomycetes</taxon>
        <taxon>Micrococcales</taxon>
        <taxon>Micrococcaceae</taxon>
        <taxon>Arthrobacter</taxon>
    </lineage>
</organism>
<accession>A0A328HL88</accession>
<dbReference type="SUPFAM" id="SSF55961">
    <property type="entry name" value="Bet v1-like"/>
    <property type="match status" value="1"/>
</dbReference>